<proteinExistence type="predicted"/>
<dbReference type="EMBL" id="BART01009711">
    <property type="protein sequence ID" value="GAG79965.1"/>
    <property type="molecule type" value="Genomic_DNA"/>
</dbReference>
<reference evidence="1" key="1">
    <citation type="journal article" date="2014" name="Front. Microbiol.">
        <title>High frequency of phylogenetically diverse reductive dehalogenase-homologous genes in deep subseafloor sedimentary metagenomes.</title>
        <authorList>
            <person name="Kawai M."/>
            <person name="Futagami T."/>
            <person name="Toyoda A."/>
            <person name="Takaki Y."/>
            <person name="Nishi S."/>
            <person name="Hori S."/>
            <person name="Arai W."/>
            <person name="Tsubouchi T."/>
            <person name="Morono Y."/>
            <person name="Uchiyama I."/>
            <person name="Ito T."/>
            <person name="Fujiyama A."/>
            <person name="Inagaki F."/>
            <person name="Takami H."/>
        </authorList>
    </citation>
    <scope>NUCLEOTIDE SEQUENCE</scope>
    <source>
        <strain evidence="1">Expedition CK06-06</strain>
    </source>
</reference>
<feature type="non-terminal residue" evidence="1">
    <location>
        <position position="76"/>
    </location>
</feature>
<name>X1AC40_9ZZZZ</name>
<gene>
    <name evidence="1" type="ORF">S01H4_21433</name>
</gene>
<evidence type="ECO:0000313" key="1">
    <source>
        <dbReference type="EMBL" id="GAG79965.1"/>
    </source>
</evidence>
<comment type="caution">
    <text evidence="1">The sequence shown here is derived from an EMBL/GenBank/DDBJ whole genome shotgun (WGS) entry which is preliminary data.</text>
</comment>
<protein>
    <submittedName>
        <fullName evidence="1">Uncharacterized protein</fullName>
    </submittedName>
</protein>
<dbReference type="AlphaFoldDB" id="X1AC40"/>
<organism evidence="1">
    <name type="scientific">marine sediment metagenome</name>
    <dbReference type="NCBI Taxonomy" id="412755"/>
    <lineage>
        <taxon>unclassified sequences</taxon>
        <taxon>metagenomes</taxon>
        <taxon>ecological metagenomes</taxon>
    </lineage>
</organism>
<accession>X1AC40</accession>
<sequence length="76" mass="8961">MCYSKFINDQQNVLDIIISDDDKKEKLIGLYLYKTRKVGIHESIKTLPKDLIRSKDVNFNRIDNLYNKLQAAIMKE</sequence>